<dbReference type="Gene3D" id="3.90.1720.10">
    <property type="entry name" value="endopeptidase domain like (from Nostoc punctiforme)"/>
    <property type="match status" value="1"/>
</dbReference>
<evidence type="ECO:0000256" key="6">
    <source>
        <dbReference type="SAM" id="SignalP"/>
    </source>
</evidence>
<feature type="region of interest" description="Disordered" evidence="5">
    <location>
        <begin position="215"/>
        <end position="267"/>
    </location>
</feature>
<feature type="domain" description="NlpC/P60" evidence="8">
    <location>
        <begin position="269"/>
        <end position="392"/>
    </location>
</feature>
<feature type="domain" description="SH3b" evidence="7">
    <location>
        <begin position="122"/>
        <end position="184"/>
    </location>
</feature>
<gene>
    <name evidence="9" type="ORF">ANBU17_22920</name>
</gene>
<evidence type="ECO:0000313" key="9">
    <source>
        <dbReference type="EMBL" id="GFO85945.1"/>
    </source>
</evidence>
<feature type="chain" id="PRO_5038452789" evidence="6">
    <location>
        <begin position="22"/>
        <end position="392"/>
    </location>
</feature>
<dbReference type="RefSeq" id="WP_201311628.1">
    <property type="nucleotide sequence ID" value="NZ_BLYI01000047.1"/>
</dbReference>
<dbReference type="GO" id="GO:0006508">
    <property type="term" value="P:proteolysis"/>
    <property type="evidence" value="ECO:0007669"/>
    <property type="project" value="UniProtKB-KW"/>
</dbReference>
<keyword evidence="6" id="KW-0732">Signal</keyword>
<evidence type="ECO:0000256" key="5">
    <source>
        <dbReference type="SAM" id="MobiDB-lite"/>
    </source>
</evidence>
<dbReference type="InterPro" id="IPR051202">
    <property type="entry name" value="Peptidase_C40"/>
</dbReference>
<keyword evidence="4" id="KW-0788">Thiol protease</keyword>
<evidence type="ECO:0000259" key="8">
    <source>
        <dbReference type="PROSITE" id="PS51935"/>
    </source>
</evidence>
<evidence type="ECO:0000256" key="4">
    <source>
        <dbReference type="ARBA" id="ARBA00022807"/>
    </source>
</evidence>
<dbReference type="PROSITE" id="PS51781">
    <property type="entry name" value="SH3B"/>
    <property type="match status" value="2"/>
</dbReference>
<keyword evidence="10" id="KW-1185">Reference proteome</keyword>
<evidence type="ECO:0000256" key="3">
    <source>
        <dbReference type="ARBA" id="ARBA00022801"/>
    </source>
</evidence>
<dbReference type="EMBL" id="BLYI01000047">
    <property type="protein sequence ID" value="GFO85945.1"/>
    <property type="molecule type" value="Genomic_DNA"/>
</dbReference>
<feature type="domain" description="SH3b" evidence="7">
    <location>
        <begin position="48"/>
        <end position="111"/>
    </location>
</feature>
<dbReference type="Gene3D" id="2.30.30.40">
    <property type="entry name" value="SH3 Domains"/>
    <property type="match status" value="2"/>
</dbReference>
<feature type="signal peptide" evidence="6">
    <location>
        <begin position="1"/>
        <end position="21"/>
    </location>
</feature>
<evidence type="ECO:0000259" key="7">
    <source>
        <dbReference type="PROSITE" id="PS51781"/>
    </source>
</evidence>
<dbReference type="PANTHER" id="PTHR47053:SF1">
    <property type="entry name" value="MUREIN DD-ENDOPEPTIDASE MEPH-RELATED"/>
    <property type="match status" value="1"/>
</dbReference>
<dbReference type="SUPFAM" id="SSF54001">
    <property type="entry name" value="Cysteine proteinases"/>
    <property type="match status" value="1"/>
</dbReference>
<dbReference type="InterPro" id="IPR000064">
    <property type="entry name" value="NLP_P60_dom"/>
</dbReference>
<dbReference type="SMART" id="SM00287">
    <property type="entry name" value="SH3b"/>
    <property type="match status" value="2"/>
</dbReference>
<organism evidence="9 10">
    <name type="scientific">Anaerostipes butyraticus</name>
    <dbReference type="NCBI Taxonomy" id="645466"/>
    <lineage>
        <taxon>Bacteria</taxon>
        <taxon>Bacillati</taxon>
        <taxon>Bacillota</taxon>
        <taxon>Clostridia</taxon>
        <taxon>Lachnospirales</taxon>
        <taxon>Lachnospiraceae</taxon>
        <taxon>Anaerostipes</taxon>
    </lineage>
</organism>
<dbReference type="GO" id="GO:0008234">
    <property type="term" value="F:cysteine-type peptidase activity"/>
    <property type="evidence" value="ECO:0007669"/>
    <property type="project" value="UniProtKB-KW"/>
</dbReference>
<comment type="similarity">
    <text evidence="1">Belongs to the peptidase C40 family.</text>
</comment>
<accession>A0A916VDM0</accession>
<dbReference type="Proteomes" id="UP000613208">
    <property type="component" value="Unassembled WGS sequence"/>
</dbReference>
<evidence type="ECO:0000313" key="10">
    <source>
        <dbReference type="Proteomes" id="UP000613208"/>
    </source>
</evidence>
<dbReference type="Pfam" id="PF00877">
    <property type="entry name" value="NLPC_P60"/>
    <property type="match status" value="1"/>
</dbReference>
<proteinExistence type="inferred from homology"/>
<protein>
    <submittedName>
        <fullName evidence="9">Uncharacterized protein</fullName>
    </submittedName>
</protein>
<dbReference type="InterPro" id="IPR003646">
    <property type="entry name" value="SH3-like_bac-type"/>
</dbReference>
<evidence type="ECO:0000256" key="2">
    <source>
        <dbReference type="ARBA" id="ARBA00022670"/>
    </source>
</evidence>
<keyword evidence="3" id="KW-0378">Hydrolase</keyword>
<dbReference type="AlphaFoldDB" id="A0A916VDM0"/>
<dbReference type="Pfam" id="PF08239">
    <property type="entry name" value="SH3_3"/>
    <property type="match status" value="2"/>
</dbReference>
<name>A0A916VDM0_9FIRM</name>
<dbReference type="PROSITE" id="PS51935">
    <property type="entry name" value="NLPC_P60"/>
    <property type="match status" value="1"/>
</dbReference>
<dbReference type="PANTHER" id="PTHR47053">
    <property type="entry name" value="MUREIN DD-ENDOPEPTIDASE MEPH-RELATED"/>
    <property type="match status" value="1"/>
</dbReference>
<sequence length="392" mass="41051">MIIKKMRLSMAVVTLAGTVLAATPVAAAEDKASTKDTAAQSESKYENKAVADVRSNTTLNIRKAGNMNSEIVGKMKKGNIATVLEKGSEWSKVKSGNATGYVKNDYLVFDNEIEEYAKDNVKQVAKVNTETLRLREKATTDSDIVSLVGEGDTYTVNNQNDEWVKVSVDGETGYLSKDYTELNYSFGNAKTMAEIEAEQKAKEEAAAAKAAAQAAKSSASTSTSSTAASTSTSSSSSSRRSTTSSSRRSTAASTSSSSNTAASSTVTGSTTGARIASYAKQFVGNPYRYGGTSLTNGADCSGFVMSVYAHFGYGLNRTSSAQASNGVAVSTSSLQPGDLLFYGSGSGINHVAIYIGGGQVVHASNSAPYPKGGIKISSAFYRTPVCARRIVR</sequence>
<dbReference type="InterPro" id="IPR038765">
    <property type="entry name" value="Papain-like_cys_pep_sf"/>
</dbReference>
<comment type="caution">
    <text evidence="9">The sequence shown here is derived from an EMBL/GenBank/DDBJ whole genome shotgun (WGS) entry which is preliminary data.</text>
</comment>
<evidence type="ECO:0000256" key="1">
    <source>
        <dbReference type="ARBA" id="ARBA00007074"/>
    </source>
</evidence>
<reference evidence="9" key="1">
    <citation type="submission" date="2020-06" db="EMBL/GenBank/DDBJ databases">
        <title>Characterization of fructooligosaccharide metabolism and fructooligosaccharide-degrading enzymes in human commensal butyrate producers.</title>
        <authorList>
            <person name="Tanno H."/>
            <person name="Fujii T."/>
            <person name="Hirano K."/>
            <person name="Maeno S."/>
            <person name="Tonozuka T."/>
            <person name="Sakamoto M."/>
            <person name="Ohkuma M."/>
            <person name="Tochio T."/>
            <person name="Endo A."/>
        </authorList>
    </citation>
    <scope>NUCLEOTIDE SEQUENCE</scope>
    <source>
        <strain evidence="9">JCM 17466</strain>
    </source>
</reference>
<keyword evidence="2" id="KW-0645">Protease</keyword>